<keyword evidence="3" id="KW-1185">Reference proteome</keyword>
<protein>
    <submittedName>
        <fullName evidence="2">Uncharacterized protein</fullName>
    </submittedName>
</protein>
<evidence type="ECO:0000256" key="1">
    <source>
        <dbReference type="SAM" id="MobiDB-lite"/>
    </source>
</evidence>
<feature type="region of interest" description="Disordered" evidence="1">
    <location>
        <begin position="125"/>
        <end position="144"/>
    </location>
</feature>
<sequence length="144" mass="16044">MATPVVVFAKPAELPLRSGESFQVQQQKVQADLRGGEVYSEISAENRGRVLEALERMSSLIGEGSVESLSPEKKVAAFNDQELVNNLLTQAREDSRLICRREKTLGSQMTTSQCFTVAERERMKQNSQSYMRSMQSGKDVKVGN</sequence>
<organism evidence="2 3">
    <name type="scientific">Stenotrophomonas terrae</name>
    <dbReference type="NCBI Taxonomy" id="405446"/>
    <lineage>
        <taxon>Bacteria</taxon>
        <taxon>Pseudomonadati</taxon>
        <taxon>Pseudomonadota</taxon>
        <taxon>Gammaproteobacteria</taxon>
        <taxon>Lysobacterales</taxon>
        <taxon>Lysobacteraceae</taxon>
        <taxon>Stenotrophomonas</taxon>
    </lineage>
</organism>
<accession>A0A0R0C7V0</accession>
<evidence type="ECO:0000313" key="3">
    <source>
        <dbReference type="Proteomes" id="UP000051863"/>
    </source>
</evidence>
<reference evidence="2 3" key="1">
    <citation type="submission" date="2015-05" db="EMBL/GenBank/DDBJ databases">
        <title>Genome sequencing and analysis of members of genus Stenotrophomonas.</title>
        <authorList>
            <person name="Patil P.P."/>
            <person name="Midha S."/>
            <person name="Patil P.B."/>
        </authorList>
    </citation>
    <scope>NUCLEOTIDE SEQUENCE [LARGE SCALE GENOMIC DNA]</scope>
    <source>
        <strain evidence="2 3">DSM 18941</strain>
    </source>
</reference>
<name>A0A0R0C7V0_9GAMM</name>
<evidence type="ECO:0000313" key="2">
    <source>
        <dbReference type="EMBL" id="KRG65307.1"/>
    </source>
</evidence>
<proteinExistence type="predicted"/>
<gene>
    <name evidence="2" type="ORF">ABB27_15835</name>
</gene>
<dbReference type="Proteomes" id="UP000051863">
    <property type="component" value="Unassembled WGS sequence"/>
</dbReference>
<dbReference type="EMBL" id="LDJJ01000056">
    <property type="protein sequence ID" value="KRG65307.1"/>
    <property type="molecule type" value="Genomic_DNA"/>
</dbReference>
<comment type="caution">
    <text evidence="2">The sequence shown here is derived from an EMBL/GenBank/DDBJ whole genome shotgun (WGS) entry which is preliminary data.</text>
</comment>
<dbReference type="PATRIC" id="fig|405446.3.peg.2925"/>
<feature type="compositionally biased region" description="Polar residues" evidence="1">
    <location>
        <begin position="125"/>
        <end position="136"/>
    </location>
</feature>
<dbReference type="AlphaFoldDB" id="A0A0R0C7V0"/>